<evidence type="ECO:0000313" key="19">
    <source>
        <dbReference type="EMBL" id="KKH89820.1"/>
    </source>
</evidence>
<evidence type="ECO:0000313" key="8">
    <source>
        <dbReference type="EMBL" id="KKG56000.1"/>
    </source>
</evidence>
<evidence type="ECO:0000313" key="16">
    <source>
        <dbReference type="EMBL" id="KKH00238.1"/>
    </source>
</evidence>
<dbReference type="EMBL" id="JJPC01000089">
    <property type="protein sequence ID" value="KKG34044.1"/>
    <property type="molecule type" value="Genomic_DNA"/>
</dbReference>
<dbReference type="Proteomes" id="UP000034566">
    <property type="component" value="Unassembled WGS sequence"/>
</dbReference>
<dbReference type="EMBL" id="JJPL01000122">
    <property type="protein sequence ID" value="KKG61614.1"/>
    <property type="molecule type" value="Genomic_DNA"/>
</dbReference>
<dbReference type="Proteomes" id="UP000034279">
    <property type="component" value="Unassembled WGS sequence"/>
</dbReference>
<dbReference type="Proteomes" id="UP000034817">
    <property type="component" value="Unassembled WGS sequence"/>
</dbReference>
<evidence type="ECO:0000313" key="13">
    <source>
        <dbReference type="EMBL" id="KKG80393.1"/>
    </source>
</evidence>
<dbReference type="Proteomes" id="UP000034399">
    <property type="component" value="Unassembled WGS sequence"/>
</dbReference>
<evidence type="ECO:0000313" key="25">
    <source>
        <dbReference type="Proteomes" id="UP000034279"/>
    </source>
</evidence>
<dbReference type="EMBL" id="JJPV01000005">
    <property type="protein sequence ID" value="KKH03904.1"/>
    <property type="molecule type" value="Genomic_DNA"/>
</dbReference>
<dbReference type="EMBL" id="JJPK01000101">
    <property type="protein sequence ID" value="KKG59568.1"/>
    <property type="molecule type" value="Genomic_DNA"/>
</dbReference>
<feature type="transmembrane region" description="Helical" evidence="2">
    <location>
        <begin position="748"/>
        <end position="766"/>
    </location>
</feature>
<evidence type="ECO:0000313" key="20">
    <source>
        <dbReference type="Proteomes" id="UP000033835"/>
    </source>
</evidence>
<evidence type="ECO:0000313" key="34">
    <source>
        <dbReference type="Proteomes" id="UP000034817"/>
    </source>
</evidence>
<feature type="compositionally biased region" description="Low complexity" evidence="1">
    <location>
        <begin position="530"/>
        <end position="543"/>
    </location>
</feature>
<evidence type="ECO:0000313" key="15">
    <source>
        <dbReference type="EMBL" id="KKG93648.1"/>
    </source>
</evidence>
<evidence type="ECO:0000313" key="7">
    <source>
        <dbReference type="EMBL" id="KKG38314.1"/>
    </source>
</evidence>
<evidence type="ECO:0000313" key="31">
    <source>
        <dbReference type="Proteomes" id="UP000034578"/>
    </source>
</evidence>
<name>A0A0F8IAY7_METMZ</name>
<dbReference type="Pfam" id="PF07705">
    <property type="entry name" value="CARDB"/>
    <property type="match status" value="4"/>
</dbReference>
<dbReference type="EMBL" id="JJPI01000045">
    <property type="protein sequence ID" value="KKG56000.1"/>
    <property type="molecule type" value="Genomic_DNA"/>
</dbReference>
<dbReference type="Proteomes" id="UP000033835">
    <property type="component" value="Unassembled WGS sequence"/>
</dbReference>
<evidence type="ECO:0000313" key="29">
    <source>
        <dbReference type="Proteomes" id="UP000034468"/>
    </source>
</evidence>
<dbReference type="Proteomes" id="UP000034298">
    <property type="component" value="Unassembled WGS sequence"/>
</dbReference>
<dbReference type="InterPro" id="IPR026453">
    <property type="entry name" value="PGF_pre_PGF"/>
</dbReference>
<evidence type="ECO:0000313" key="6">
    <source>
        <dbReference type="EMBL" id="KKG34044.1"/>
    </source>
</evidence>
<dbReference type="EMBL" id="JJPU01000171">
    <property type="protein sequence ID" value="KKG93042.1"/>
    <property type="molecule type" value="Genomic_DNA"/>
</dbReference>
<dbReference type="EMBL" id="JJPT01000038">
    <property type="protein sequence ID" value="KKG93648.1"/>
    <property type="molecule type" value="Genomic_DNA"/>
</dbReference>
<feature type="domain" description="CARDB" evidence="3">
    <location>
        <begin position="404"/>
        <end position="506"/>
    </location>
</feature>
<dbReference type="EMBL" id="JJOT01000059">
    <property type="protein sequence ID" value="KKG02749.1"/>
    <property type="molecule type" value="Genomic_DNA"/>
</dbReference>
<feature type="region of interest" description="Disordered" evidence="1">
    <location>
        <begin position="516"/>
        <end position="550"/>
    </location>
</feature>
<keyword evidence="2" id="KW-0812">Transmembrane</keyword>
<proteinExistence type="predicted"/>
<dbReference type="EMBL" id="JJPW01000060">
    <property type="protein sequence ID" value="KKH00238.1"/>
    <property type="molecule type" value="Genomic_DNA"/>
</dbReference>
<evidence type="ECO:0000313" key="23">
    <source>
        <dbReference type="Proteomes" id="UP000034188"/>
    </source>
</evidence>
<evidence type="ECO:0000313" key="33">
    <source>
        <dbReference type="Proteomes" id="UP000034657"/>
    </source>
</evidence>
<gene>
    <name evidence="6" type="ORF">DU30_09665</name>
    <name evidence="8" type="ORF">DU33_01880</name>
    <name evidence="4" type="ORF">DU40_02405</name>
    <name evidence="12" type="ORF">DU43_09750</name>
    <name evidence="9" type="ORF">DU45_10080</name>
    <name evidence="5" type="ORF">DU47_15810</name>
    <name evidence="7" type="ORF">DU52_12800</name>
    <name evidence="13" type="ORF">DU55_15050</name>
    <name evidence="16" type="ORF">DU56_18025</name>
    <name evidence="10" type="ORF">DU64_13825</name>
    <name evidence="14" type="ORF">DU66_13390</name>
    <name evidence="11" type="ORF">DU67_16425</name>
    <name evidence="17" type="ORF">DU68_03580</name>
    <name evidence="15" type="ORF">DU69_05895</name>
    <name evidence="19" type="ORF">DU80_17660</name>
    <name evidence="18" type="ORF">DU87_03045</name>
</gene>
<evidence type="ECO:0000313" key="9">
    <source>
        <dbReference type="EMBL" id="KKG59568.1"/>
    </source>
</evidence>
<evidence type="ECO:0000313" key="21">
    <source>
        <dbReference type="Proteomes" id="UP000033933"/>
    </source>
</evidence>
<dbReference type="InterPro" id="IPR011635">
    <property type="entry name" value="CARDB"/>
</dbReference>
<feature type="domain" description="CARDB" evidence="3">
    <location>
        <begin position="185"/>
        <end position="283"/>
    </location>
</feature>
<evidence type="ECO:0000313" key="24">
    <source>
        <dbReference type="Proteomes" id="UP000034253"/>
    </source>
</evidence>
<dbReference type="Proteomes" id="UP000034152">
    <property type="component" value="Unassembled WGS sequence"/>
</dbReference>
<evidence type="ECO:0000313" key="27">
    <source>
        <dbReference type="Proteomes" id="UP000034399"/>
    </source>
</evidence>
<dbReference type="Proteomes" id="UP000034657">
    <property type="component" value="Unassembled WGS sequence"/>
</dbReference>
<dbReference type="EMBL" id="JJQU01000034">
    <property type="protein sequence ID" value="KKH89820.1"/>
    <property type="molecule type" value="Genomic_DNA"/>
</dbReference>
<evidence type="ECO:0000313" key="4">
    <source>
        <dbReference type="EMBL" id="KKG02749.1"/>
    </source>
</evidence>
<dbReference type="EMBL" id="JJPP01000065">
    <property type="protein sequence ID" value="KKG80393.1"/>
    <property type="molecule type" value="Genomic_DNA"/>
</dbReference>
<dbReference type="Proteomes" id="UP000034424">
    <property type="component" value="Unassembled WGS sequence"/>
</dbReference>
<dbReference type="NCBIfam" id="TIGR04213">
    <property type="entry name" value="PGF_pre_PGF"/>
    <property type="match status" value="1"/>
</dbReference>
<organism evidence="10 25">
    <name type="scientific">Methanosarcina mazei</name>
    <name type="common">Methanosarcina frisia</name>
    <dbReference type="NCBI Taxonomy" id="2209"/>
    <lineage>
        <taxon>Archaea</taxon>
        <taxon>Methanobacteriati</taxon>
        <taxon>Methanobacteriota</taxon>
        <taxon>Stenosarchaea group</taxon>
        <taxon>Methanomicrobia</taxon>
        <taxon>Methanosarcinales</taxon>
        <taxon>Methanosarcinaceae</taxon>
        <taxon>Methanosarcina</taxon>
    </lineage>
</organism>
<evidence type="ECO:0000313" key="12">
    <source>
        <dbReference type="EMBL" id="KKG66730.1"/>
    </source>
</evidence>
<dbReference type="Proteomes" id="UP000034468">
    <property type="component" value="Unassembled WGS sequence"/>
</dbReference>
<sequence length="770" mass="84286">MNYMATVNKLLVYRTFRLIDVWGRRLMKMKINFFHSLVYVLIITIIIPGIVSVAIAADEDIPFEDDGNSTVLLPDLVIEDIYLSTNSPGAGEQITVTATVTNQGNTASGSTNLIYYSNGNGIGESPVPEMEAGKSEEISFSWTPETESTAEISAKVDEENLVEEGNEDNNVKTAGFITFKKENLPDLIINSINHPQYPSPGKPKTIGISVINNGAASSGETKLMLYIDGRPAREWDIPGLSGGESAYKSYTWIPILEGSAEIKAVVDENNQVTESDEENNEKTATITVAIDFLPDLIIEDIVPETEGELGKPLNLILKVKNQGTFASEEAVAEYYINGTAPDQEGINIPALPAGTGADVSFSLIPDREGQMEVKAFIDSGTYVYESNEDNNQFSKIVNVKTKLPDLIIESVSLTPEAPRIGDSVTFTVSVKNIGLSDSGSSELRYQINGANKTYSSTLSVPPVVTGETVKSTFSWVPEEDGNLNMELVADSGSAIREDDETNNKLTRTIAVSKQATYTNGGSSGSGSGSGSSSKSNSMGSGVSKEPARNVEVKELDTRNIMSGYHVKYDFAKNATCVTYVEFEPRKTFKKTTATVEVLKEKSIFVQKQPPGRIYKQLNIWLGNKGAGREDSLKNAYTGFKVEKDWIKNNSVEESNIALLWYDSKWKPLKTEKTGEDDDYVYFRAETIAYSCFAIGEYKGEEGTVKETTDDEGIQETLRSWEGGGKAILNSSAEREDDIQKKPMGVAKILLAISLPLFMILVEYFVLKKKI</sequence>
<keyword evidence="31" id="KW-1185">Reference proteome</keyword>
<feature type="domain" description="CARDB" evidence="3">
    <location>
        <begin position="294"/>
        <end position="395"/>
    </location>
</feature>
<dbReference type="EMBL" id="JJOS01000035">
    <property type="protein sequence ID" value="KKG04431.1"/>
    <property type="molecule type" value="Genomic_DNA"/>
</dbReference>
<dbReference type="Proteomes" id="UP000034253">
    <property type="component" value="Unassembled WGS sequence"/>
</dbReference>
<keyword evidence="2" id="KW-1133">Transmembrane helix</keyword>
<evidence type="ECO:0000313" key="5">
    <source>
        <dbReference type="EMBL" id="KKG04431.1"/>
    </source>
</evidence>
<protein>
    <recommendedName>
        <fullName evidence="3">CARDB domain-containing protein</fullName>
    </recommendedName>
</protein>
<evidence type="ECO:0000313" key="14">
    <source>
        <dbReference type="EMBL" id="KKG93042.1"/>
    </source>
</evidence>
<accession>A0A0F8IAY7</accession>
<evidence type="ECO:0000256" key="2">
    <source>
        <dbReference type="SAM" id="Phobius"/>
    </source>
</evidence>
<evidence type="ECO:0000313" key="28">
    <source>
        <dbReference type="Proteomes" id="UP000034424"/>
    </source>
</evidence>
<dbReference type="Proteomes" id="UP000034578">
    <property type="component" value="Unassembled WGS sequence"/>
</dbReference>
<evidence type="ECO:0000313" key="32">
    <source>
        <dbReference type="Proteomes" id="UP000034597"/>
    </source>
</evidence>
<dbReference type="InterPro" id="IPR013783">
    <property type="entry name" value="Ig-like_fold"/>
</dbReference>
<dbReference type="Proteomes" id="UP000034597">
    <property type="component" value="Unassembled WGS sequence"/>
</dbReference>
<dbReference type="Proteomes" id="UP000033933">
    <property type="component" value="Unassembled WGS sequence"/>
</dbReference>
<keyword evidence="2" id="KW-0472">Membrane</keyword>
<evidence type="ECO:0000313" key="22">
    <source>
        <dbReference type="Proteomes" id="UP000034152"/>
    </source>
</evidence>
<dbReference type="EMBL" id="JJPJ01000097">
    <property type="protein sequence ID" value="KKG60708.1"/>
    <property type="molecule type" value="Genomic_DNA"/>
</dbReference>
<evidence type="ECO:0000259" key="3">
    <source>
        <dbReference type="Pfam" id="PF07705"/>
    </source>
</evidence>
<dbReference type="EMBL" id="JJPA01000009">
    <property type="protein sequence ID" value="KKG38314.1"/>
    <property type="molecule type" value="Genomic_DNA"/>
</dbReference>
<feature type="domain" description="CARDB" evidence="3">
    <location>
        <begin position="74"/>
        <end position="173"/>
    </location>
</feature>
<evidence type="ECO:0000313" key="30">
    <source>
        <dbReference type="Proteomes" id="UP000034566"/>
    </source>
</evidence>
<dbReference type="Gene3D" id="2.60.40.10">
    <property type="entry name" value="Immunoglobulins"/>
    <property type="match status" value="4"/>
</dbReference>
<feature type="transmembrane region" description="Helical" evidence="2">
    <location>
        <begin position="33"/>
        <end position="57"/>
    </location>
</feature>
<dbReference type="EMBL" id="JJQQ01000124">
    <property type="protein sequence ID" value="KKH65359.1"/>
    <property type="molecule type" value="Genomic_DNA"/>
</dbReference>
<reference evidence="20 21" key="1">
    <citation type="journal article" date="2015" name="ISME J.">
        <title>Genomic and phenotypic differentiation among Methanosarcina mazei populations from Columbia River sediment.</title>
        <authorList>
            <person name="Youngblut N.D."/>
            <person name="Wirth J.S."/>
            <person name="Henriksen J.R."/>
            <person name="Smith M."/>
            <person name="Simon H."/>
            <person name="Metcalf W.W."/>
            <person name="Whitaker R.J."/>
        </authorList>
    </citation>
    <scope>NUCLEOTIDE SEQUENCE [LARGE SCALE GENOMIC DNA]</scope>
    <source>
        <strain evidence="18 21">1.H.M.0.1</strain>
        <strain evidence="19 22">1.H.M.2.1</strain>
        <strain evidence="5 31">2.F.A.2.4</strain>
        <strain evidence="4 32">2.F.T.0.2</strain>
        <strain evidence="7 27">3.F.A.1A.1</strain>
        <strain evidence="6 26">3.F.A.1B.1</strain>
        <strain evidence="8 23">3.F.T.1A.1</strain>
        <strain evidence="10 25">3.F.T.1A.2</strain>
        <strain evidence="9 30">3.F.T.1A.4</strain>
        <strain evidence="11 28">3.F.T.2.1</strain>
        <strain evidence="12">3.H.A.1A.1</strain>
        <strain evidence="13 34">3.H.A.2.4</strain>
        <strain evidence="15 33">3.H.M.1A.1</strain>
        <strain evidence="14 29">3.H.M.1B.1</strain>
        <strain evidence="17 20">3.H.M.1B.2</strain>
        <strain evidence="16 24">3.H.M.1B.5</strain>
    </source>
</reference>
<evidence type="ECO:0000313" key="17">
    <source>
        <dbReference type="EMBL" id="KKH03904.1"/>
    </source>
</evidence>
<dbReference type="Proteomes" id="UP000034188">
    <property type="component" value="Unassembled WGS sequence"/>
</dbReference>
<evidence type="ECO:0000313" key="18">
    <source>
        <dbReference type="EMBL" id="KKH65359.1"/>
    </source>
</evidence>
<evidence type="ECO:0000313" key="26">
    <source>
        <dbReference type="Proteomes" id="UP000034298"/>
    </source>
</evidence>
<dbReference type="PATRIC" id="fig|2209.42.peg.415"/>
<evidence type="ECO:0000313" key="10">
    <source>
        <dbReference type="EMBL" id="KKG60708.1"/>
    </source>
</evidence>
<dbReference type="EMBL" id="JJPM01000344">
    <property type="protein sequence ID" value="KKG66730.1"/>
    <property type="molecule type" value="Genomic_DNA"/>
</dbReference>
<evidence type="ECO:0000256" key="1">
    <source>
        <dbReference type="SAM" id="MobiDB-lite"/>
    </source>
</evidence>
<comment type="caution">
    <text evidence="10">The sequence shown here is derived from an EMBL/GenBank/DDBJ whole genome shotgun (WGS) entry which is preliminary data.</text>
</comment>
<evidence type="ECO:0000313" key="11">
    <source>
        <dbReference type="EMBL" id="KKG61614.1"/>
    </source>
</evidence>
<dbReference type="AlphaFoldDB" id="A0A0F8IAY7"/>